<name>A0A542SPR3_9MICO</name>
<dbReference type="EMBL" id="VFNV01000001">
    <property type="protein sequence ID" value="TQK76609.1"/>
    <property type="molecule type" value="Genomic_DNA"/>
</dbReference>
<dbReference type="InterPro" id="IPR006311">
    <property type="entry name" value="TAT_signal"/>
</dbReference>
<dbReference type="RefSeq" id="WP_142112007.1">
    <property type="nucleotide sequence ID" value="NZ_BAAATB010000002.1"/>
</dbReference>
<evidence type="ECO:0000313" key="4">
    <source>
        <dbReference type="EMBL" id="TQK76609.1"/>
    </source>
</evidence>
<dbReference type="SUPFAM" id="SSF49299">
    <property type="entry name" value="PKD domain"/>
    <property type="match status" value="1"/>
</dbReference>
<feature type="region of interest" description="Disordered" evidence="1">
    <location>
        <begin position="1051"/>
        <end position="1093"/>
    </location>
</feature>
<dbReference type="InterPro" id="IPR008928">
    <property type="entry name" value="6-hairpin_glycosidase_sf"/>
</dbReference>
<evidence type="ECO:0000256" key="1">
    <source>
        <dbReference type="SAM" id="MobiDB-lite"/>
    </source>
</evidence>
<dbReference type="AlphaFoldDB" id="A0A542SPR3"/>
<sequence length="1176" mass="124883">MKRNIRRRRALAVAAAAAIIAPLVATSAPSALAAACDTPTGATTYTDPDGASGSVAITDTDSSTCKRTYKLTYGNDTSTFSETQGDPRVRTGSAALDGMYALALQESKEVSRDSVTDGAYNSFQPINCSADGTGCFITGENWTFVWTRDVSYAASLGLTAVDPVRMRNTLNFKLSERRSGYWDDLNSDGTTGKDLQIIQDSGTGGSYPNSTDRVSWAVGAQEIMAWLPDNFRAAFETRAYTAISNTIEHDRQVIFDTTNGLYSGESSFLDWRWQTYPQWIGKDMTQVAQSMSLSTNVTHWVAINLAAQLATEDGDSAKATKYRSWADELADNIRTKFWLQQRGQFSAMISSTLDPSATLRYDALGTALVILTGIATPEQAAKAVANYPQTVAGPPVIWPQQQVISSLQPQQTSSYHNEGAWPFITAYMLLAAAKVGNDTAASEQVDAMMRTPMLYGSNYENINIVSGAKNTAMNSRKQLWSIAGMLGMFQRVFFGVNASRDGLTIAPSISAQTRNKYFADSENLTLTGLNYRGRKLNVTVKLPDATASKGMYTVTAMTVNGNSVAPDTTITADMLGPTGSEGNVVVTLGAPQASVSAHAVVPVTSTEALWGPKDPAISSLNVTNRGVELAIDYNGTEPSRVTMDVLRDGVVVAQDIPGQSTYTDRTAAQASTTSYCYTVRLTYTSSGNTSQPSKPACYWGANDSRITTIDSNSFDRVGGEWGEKTIGGQTRRYVKNWGNGLTDSLTGRFTASATGSYLVQVSYAATAVRDITGGVSSGIKMLSVIDDTTGETVARKPIVMSNYGTWDEINRSTFVPANLTKGRTYKIVVSADRLAVNMGYFTINSTYRASDTEELSQAPMNANDIFDMRVLLKEAEPLKVTAISDALTAAQGEPVDTILATVTSGTAVEASDLTASVAWGDGSQDAGAIATTTDGSFTVSGAHTYPSAGLYTATVTVSDGTATQTVTSRVSVKAPGTNVSSVPAITGTAGVGGTLNALVGTWRPAVSLEYQWLSDGKPIAGATGASLAVTAALVGSRISVQVTGQFPDGKAVTETSRATDPVTAPAATNPGTGGGDGNGTGGTKPKAPKKFTKRTTVRITGKAKAKKKLKARIKRAKPGPVKIKITWYVGKKVVKKGSKTLKIKKKWRAKKVRVKVTTSKSGYATTTASAKVRIKR</sequence>
<proteinExistence type="predicted"/>
<evidence type="ECO:0000259" key="3">
    <source>
        <dbReference type="PROSITE" id="PS50093"/>
    </source>
</evidence>
<keyword evidence="2" id="KW-0732">Signal</keyword>
<comment type="caution">
    <text evidence="4">The sequence shown here is derived from an EMBL/GenBank/DDBJ whole genome shotgun (WGS) entry which is preliminary data.</text>
</comment>
<protein>
    <submittedName>
        <fullName evidence="4">Amylo-alpha-1,6-glucosidase</fullName>
    </submittedName>
</protein>
<feature type="domain" description="PKD" evidence="3">
    <location>
        <begin position="920"/>
        <end position="979"/>
    </location>
</feature>
<reference evidence="4 5" key="1">
    <citation type="submission" date="2019-06" db="EMBL/GenBank/DDBJ databases">
        <title>Sequencing the genomes of 1000 actinobacteria strains.</title>
        <authorList>
            <person name="Klenk H.-P."/>
        </authorList>
    </citation>
    <scope>NUCLEOTIDE SEQUENCE [LARGE SCALE GENOMIC DNA]</scope>
    <source>
        <strain evidence="4 5">DSM 10596</strain>
    </source>
</reference>
<dbReference type="InterPro" id="IPR012341">
    <property type="entry name" value="6hp_glycosidase-like_sf"/>
</dbReference>
<gene>
    <name evidence="4" type="ORF">FB389_1293</name>
</gene>
<dbReference type="Gene3D" id="2.60.40.2700">
    <property type="match status" value="1"/>
</dbReference>
<accession>A0A542SPR3</accession>
<dbReference type="Proteomes" id="UP000316181">
    <property type="component" value="Unassembled WGS sequence"/>
</dbReference>
<dbReference type="InterPro" id="IPR000601">
    <property type="entry name" value="PKD_dom"/>
</dbReference>
<dbReference type="CDD" id="cd00146">
    <property type="entry name" value="PKD"/>
    <property type="match status" value="1"/>
</dbReference>
<dbReference type="Gene3D" id="1.50.10.10">
    <property type="match status" value="1"/>
</dbReference>
<feature type="chain" id="PRO_5021752940" evidence="2">
    <location>
        <begin position="34"/>
        <end position="1176"/>
    </location>
</feature>
<evidence type="ECO:0000313" key="5">
    <source>
        <dbReference type="Proteomes" id="UP000316181"/>
    </source>
</evidence>
<feature type="signal peptide" evidence="2">
    <location>
        <begin position="1"/>
        <end position="33"/>
    </location>
</feature>
<keyword evidence="5" id="KW-1185">Reference proteome</keyword>
<dbReference type="SUPFAM" id="SSF48208">
    <property type="entry name" value="Six-hairpin glycosidases"/>
    <property type="match status" value="1"/>
</dbReference>
<feature type="compositionally biased region" description="Gly residues" evidence="1">
    <location>
        <begin position="1071"/>
        <end position="1082"/>
    </location>
</feature>
<dbReference type="GO" id="GO:0005975">
    <property type="term" value="P:carbohydrate metabolic process"/>
    <property type="evidence" value="ECO:0007669"/>
    <property type="project" value="InterPro"/>
</dbReference>
<dbReference type="InterPro" id="IPR035986">
    <property type="entry name" value="PKD_dom_sf"/>
</dbReference>
<dbReference type="InterPro" id="IPR013783">
    <property type="entry name" value="Ig-like_fold"/>
</dbReference>
<dbReference type="Gene3D" id="2.60.40.10">
    <property type="entry name" value="Immunoglobulins"/>
    <property type="match status" value="1"/>
</dbReference>
<dbReference type="OrthoDB" id="9759959at2"/>
<organism evidence="4 5">
    <name type="scientific">Rarobacter incanus</name>
    <dbReference type="NCBI Taxonomy" id="153494"/>
    <lineage>
        <taxon>Bacteria</taxon>
        <taxon>Bacillati</taxon>
        <taxon>Actinomycetota</taxon>
        <taxon>Actinomycetes</taxon>
        <taxon>Micrococcales</taxon>
        <taxon>Rarobacteraceae</taxon>
        <taxon>Rarobacter</taxon>
    </lineage>
</organism>
<dbReference type="PROSITE" id="PS50093">
    <property type="entry name" value="PKD"/>
    <property type="match status" value="1"/>
</dbReference>
<dbReference type="InterPro" id="IPR032790">
    <property type="entry name" value="GDE_C"/>
</dbReference>
<evidence type="ECO:0000256" key="2">
    <source>
        <dbReference type="SAM" id="SignalP"/>
    </source>
</evidence>
<dbReference type="PROSITE" id="PS51318">
    <property type="entry name" value="TAT"/>
    <property type="match status" value="1"/>
</dbReference>
<dbReference type="Pfam" id="PF06202">
    <property type="entry name" value="GDE_C"/>
    <property type="match status" value="1"/>
</dbReference>